<dbReference type="Proteomes" id="UP000604825">
    <property type="component" value="Unassembled WGS sequence"/>
</dbReference>
<comment type="caution">
    <text evidence="2">The sequence shown here is derived from an EMBL/GenBank/DDBJ whole genome shotgun (WGS) entry which is preliminary data.</text>
</comment>
<name>A0A811Q2Z9_9POAL</name>
<gene>
    <name evidence="2" type="ORF">NCGR_LOCUS36250</name>
</gene>
<reference evidence="2" key="1">
    <citation type="submission" date="2020-10" db="EMBL/GenBank/DDBJ databases">
        <authorList>
            <person name="Han B."/>
            <person name="Lu T."/>
            <person name="Zhao Q."/>
            <person name="Huang X."/>
            <person name="Zhao Y."/>
        </authorList>
    </citation>
    <scope>NUCLEOTIDE SEQUENCE</scope>
</reference>
<keyword evidence="3" id="KW-1185">Reference proteome</keyword>
<evidence type="ECO:0000313" key="2">
    <source>
        <dbReference type="EMBL" id="CAD6252601.1"/>
    </source>
</evidence>
<accession>A0A811Q2Z9</accession>
<proteinExistence type="predicted"/>
<protein>
    <submittedName>
        <fullName evidence="2">Uncharacterized protein</fullName>
    </submittedName>
</protein>
<feature type="region of interest" description="Disordered" evidence="1">
    <location>
        <begin position="59"/>
        <end position="132"/>
    </location>
</feature>
<dbReference type="AlphaFoldDB" id="A0A811Q2Z9"/>
<organism evidence="2 3">
    <name type="scientific">Miscanthus lutarioriparius</name>
    <dbReference type="NCBI Taxonomy" id="422564"/>
    <lineage>
        <taxon>Eukaryota</taxon>
        <taxon>Viridiplantae</taxon>
        <taxon>Streptophyta</taxon>
        <taxon>Embryophyta</taxon>
        <taxon>Tracheophyta</taxon>
        <taxon>Spermatophyta</taxon>
        <taxon>Magnoliopsida</taxon>
        <taxon>Liliopsida</taxon>
        <taxon>Poales</taxon>
        <taxon>Poaceae</taxon>
        <taxon>PACMAD clade</taxon>
        <taxon>Panicoideae</taxon>
        <taxon>Andropogonodae</taxon>
        <taxon>Andropogoneae</taxon>
        <taxon>Saccharinae</taxon>
        <taxon>Miscanthus</taxon>
    </lineage>
</organism>
<dbReference type="EMBL" id="CAJGYO010000009">
    <property type="protein sequence ID" value="CAD6252601.1"/>
    <property type="molecule type" value="Genomic_DNA"/>
</dbReference>
<evidence type="ECO:0000256" key="1">
    <source>
        <dbReference type="SAM" id="MobiDB-lite"/>
    </source>
</evidence>
<evidence type="ECO:0000313" key="3">
    <source>
        <dbReference type="Proteomes" id="UP000604825"/>
    </source>
</evidence>
<sequence length="176" mass="19303">MAALLLIVDDALALRIHPRRRRLRGLRRGLRITEGEATPWTPARTRRRPGAEERLRVRVDALRHGGTARNSRGAGSRGTTPHSDSGPVTRKGVQDARQTPRVQQRRAAEAATARRTWSDGRANQNPYMASGGYWRRLGGSGGGGRPAPERRQRAGLVDAGAGHRRTMAERLAAQLT</sequence>